<keyword evidence="1" id="KW-0614">Plasmid</keyword>
<gene>
    <name evidence="1" type="ORF">TH3_21608</name>
</gene>
<name>A0AB72UJY2_9PROT</name>
<dbReference type="RefSeq" id="WP_007090992.1">
    <property type="nucleotide sequence ID" value="NZ_CP004389.1"/>
</dbReference>
<dbReference type="KEGG" id="txi:TH3_21608"/>
<evidence type="ECO:0000313" key="2">
    <source>
        <dbReference type="Proteomes" id="UP000007127"/>
    </source>
</evidence>
<sequence>MQDFNTSRHETSTDVLSKYVQNIMDTHGDQQSFIAITLSDHETMAEQTAINLASMSDGLQSRELSQNIFDASPGDDTSKLFENIEQLRRRSVNNPVAVAGIESFNRTSDSVGKELLAEQLHEQKLCEKLALIKEGLDFLISRGLREISFDVNPESVSHFRLPEAIGPRIMEVVDITRRENLDLRYGEPEPESPTFSV</sequence>
<evidence type="ECO:0000313" key="1">
    <source>
        <dbReference type="EMBL" id="AJD54394.1"/>
    </source>
</evidence>
<protein>
    <submittedName>
        <fullName evidence="1">Uncharacterized protein</fullName>
    </submittedName>
</protein>
<dbReference type="AlphaFoldDB" id="A0AB72UJY2"/>
<organism evidence="1 2">
    <name type="scientific">Thalassospira xiamenensis M-5 = DSM 17429</name>
    <dbReference type="NCBI Taxonomy" id="1123366"/>
    <lineage>
        <taxon>Bacteria</taxon>
        <taxon>Pseudomonadati</taxon>
        <taxon>Pseudomonadota</taxon>
        <taxon>Alphaproteobacteria</taxon>
        <taxon>Rhodospirillales</taxon>
        <taxon>Thalassospiraceae</taxon>
        <taxon>Thalassospira</taxon>
    </lineage>
</organism>
<dbReference type="GeneID" id="31929960"/>
<accession>A0AB72UJY2</accession>
<proteinExistence type="predicted"/>
<reference evidence="1 2" key="1">
    <citation type="journal article" date="2012" name="J. Bacteriol.">
        <title>Genome sequence of Thalassospira xiamenensis type strain M-5.</title>
        <authorList>
            <person name="Lai Q."/>
            <person name="Shao Z."/>
        </authorList>
    </citation>
    <scope>NUCLEOTIDE SEQUENCE [LARGE SCALE GENOMIC DNA]</scope>
    <source>
        <strain evidence="1 2">M-5</strain>
    </source>
</reference>
<dbReference type="EMBL" id="CP004389">
    <property type="protein sequence ID" value="AJD54394.1"/>
    <property type="molecule type" value="Genomic_DNA"/>
</dbReference>
<dbReference type="Proteomes" id="UP000007127">
    <property type="component" value="Plasmid"/>
</dbReference>
<geneLocation type="plasmid" evidence="2"/>